<comment type="function">
    <text evidence="1">Catalyzes the reductive methylation of 2'-deoxyuridine-5'-monophosphate (dUMP) to 2'-deoxythymidine-5'-monophosphate (dTMP) while utilizing 5,10-methylenetetrahydrofolate (mTHF) as the methyl donor, and NADPH and FADH(2) as the reductant.</text>
</comment>
<feature type="binding site" evidence="1">
    <location>
        <position position="60"/>
    </location>
    <ligand>
        <name>FAD</name>
        <dbReference type="ChEBI" id="CHEBI:57692"/>
        <note>ligand shared between neighboring subunits</note>
    </ligand>
</feature>
<reference evidence="2 3" key="1">
    <citation type="submission" date="2017-09" db="EMBL/GenBank/DDBJ databases">
        <title>Depth-based differentiation of microbial function through sediment-hosted aquifers and enrichment of novel symbionts in the deep terrestrial subsurface.</title>
        <authorList>
            <person name="Probst A.J."/>
            <person name="Ladd B."/>
            <person name="Jarett J.K."/>
            <person name="Geller-Mcgrath D.E."/>
            <person name="Sieber C.M."/>
            <person name="Emerson J.B."/>
            <person name="Anantharaman K."/>
            <person name="Thomas B.C."/>
            <person name="Malmstrom R."/>
            <person name="Stieglmeier M."/>
            <person name="Klingl A."/>
            <person name="Woyke T."/>
            <person name="Ryan C.M."/>
            <person name="Banfield J.F."/>
        </authorList>
    </citation>
    <scope>NUCLEOTIDE SEQUENCE [LARGE SCALE GENOMIC DNA]</scope>
    <source>
        <strain evidence="2">CG23_combo_of_CG06-09_8_20_14_all_40_14</strain>
    </source>
</reference>
<gene>
    <name evidence="1 2" type="primary">thyX</name>
    <name evidence="2" type="ORF">COX53_01875</name>
</gene>
<dbReference type="PROSITE" id="PS51331">
    <property type="entry name" value="THYX"/>
    <property type="match status" value="1"/>
</dbReference>
<dbReference type="Pfam" id="PF02511">
    <property type="entry name" value="Thy1"/>
    <property type="match status" value="1"/>
</dbReference>
<dbReference type="InterPro" id="IPR003669">
    <property type="entry name" value="Thymidylate_synthase_ThyX"/>
</dbReference>
<feature type="binding site" evidence="1">
    <location>
        <position position="92"/>
    </location>
    <ligand>
        <name>FAD</name>
        <dbReference type="ChEBI" id="CHEBI:57692"/>
        <note>ligand shared between neighboring subunits</note>
    </ligand>
</feature>
<dbReference type="PANTHER" id="PTHR34934:SF1">
    <property type="entry name" value="FLAVIN-DEPENDENT THYMIDYLATE SYNTHASE"/>
    <property type="match status" value="1"/>
</dbReference>
<dbReference type="Gene3D" id="3.30.1360.170">
    <property type="match status" value="1"/>
</dbReference>
<feature type="binding site" description="in other chain" evidence="1">
    <location>
        <begin position="92"/>
        <end position="96"/>
    </location>
    <ligand>
        <name>dUMP</name>
        <dbReference type="ChEBI" id="CHEBI:246422"/>
        <note>ligand shared between dimeric partners</note>
    </ligand>
</feature>
<comment type="caution">
    <text evidence="2">The sequence shown here is derived from an EMBL/GenBank/DDBJ whole genome shotgun (WGS) entry which is preliminary data.</text>
</comment>
<feature type="binding site" evidence="1">
    <location>
        <begin position="84"/>
        <end position="86"/>
    </location>
    <ligand>
        <name>FAD</name>
        <dbReference type="ChEBI" id="CHEBI:57692"/>
        <note>ligand shared between neighboring subunits</note>
    </ligand>
</feature>
<dbReference type="GO" id="GO:0004799">
    <property type="term" value="F:thymidylate synthase activity"/>
    <property type="evidence" value="ECO:0007669"/>
    <property type="project" value="TreeGrafter"/>
</dbReference>
<dbReference type="SUPFAM" id="SSF69796">
    <property type="entry name" value="Thymidylate synthase-complementing protein Thy1"/>
    <property type="match status" value="1"/>
</dbReference>
<dbReference type="GO" id="GO:0050660">
    <property type="term" value="F:flavin adenine dinucleotide binding"/>
    <property type="evidence" value="ECO:0007669"/>
    <property type="project" value="UniProtKB-UniRule"/>
</dbReference>
<feature type="binding site" description="in other chain" evidence="1">
    <location>
        <position position="152"/>
    </location>
    <ligand>
        <name>dUMP</name>
        <dbReference type="ChEBI" id="CHEBI:246422"/>
        <note>ligand shared between dimeric partners</note>
    </ligand>
</feature>
<protein>
    <recommendedName>
        <fullName evidence="1">Flavin-dependent thymidylate synthase</fullName>
        <shortName evidence="1">FDTS</shortName>
        <ecNumber evidence="1">2.1.1.148</ecNumber>
    </recommendedName>
    <alternativeName>
        <fullName evidence="1">FAD-dependent thymidylate synthase</fullName>
    </alternativeName>
    <alternativeName>
        <fullName evidence="1">Thymidylate synthase ThyX</fullName>
        <shortName evidence="1">TS</shortName>
        <shortName evidence="1">TSase</shortName>
    </alternativeName>
</protein>
<keyword evidence="1" id="KW-0521">NADP</keyword>
<dbReference type="GO" id="GO:0050797">
    <property type="term" value="F:thymidylate synthase (FAD) activity"/>
    <property type="evidence" value="ECO:0007669"/>
    <property type="project" value="UniProtKB-UniRule"/>
</dbReference>
<dbReference type="NCBIfam" id="TIGR02170">
    <property type="entry name" value="thyX"/>
    <property type="match status" value="1"/>
</dbReference>
<dbReference type="EMBL" id="PCQY01000023">
    <property type="protein sequence ID" value="PIP04559.1"/>
    <property type="molecule type" value="Genomic_DNA"/>
</dbReference>
<comment type="subunit">
    <text evidence="1">Homotetramer.</text>
</comment>
<keyword evidence="1" id="KW-0545">Nucleotide biosynthesis</keyword>
<sequence>MKILKGVGDFVVITPKGELKRQLLVIEMAGRVCYQSLKGAISAESSAAFIRMLLKRGHESPLEHSAVTIKFVGCSRGFTHELVRHRLASYNQESTRYVDESDARFVVPPHRDENTPITLDDGREMSLSEMLAEEERFYRALKQSGWPPEDARQVLPIATRAEIVVTANFREWRHIFEMRTQKAAHWEIRSVMCRLLIELKKLVPAVFDDFTLQGTDKNGVPFFAKGKS</sequence>
<comment type="cofactor">
    <cofactor evidence="1">
        <name>FAD</name>
        <dbReference type="ChEBI" id="CHEBI:57692"/>
    </cofactor>
    <text evidence="1">Binds 4 FAD per tetramer. Each FAD binding site is formed by three monomers.</text>
</comment>
<dbReference type="HAMAP" id="MF_01408">
    <property type="entry name" value="ThyX"/>
    <property type="match status" value="1"/>
</dbReference>
<proteinExistence type="inferred from homology"/>
<keyword evidence="1" id="KW-0285">Flavoprotein</keyword>
<accession>A0A2G9XC64</accession>
<dbReference type="UniPathway" id="UPA00575"/>
<dbReference type="CDD" id="cd20175">
    <property type="entry name" value="ThyX"/>
    <property type="match status" value="1"/>
</dbReference>
<dbReference type="GO" id="GO:0032259">
    <property type="term" value="P:methylation"/>
    <property type="evidence" value="ECO:0007669"/>
    <property type="project" value="UniProtKB-KW"/>
</dbReference>
<feature type="binding site" evidence="1">
    <location>
        <begin position="168"/>
        <end position="170"/>
    </location>
    <ligand>
        <name>FAD</name>
        <dbReference type="ChEBI" id="CHEBI:57692"/>
        <note>ligand shared between neighboring subunits</note>
    </ligand>
</feature>
<dbReference type="InterPro" id="IPR036098">
    <property type="entry name" value="Thymidylate_synthase_ThyX_sf"/>
</dbReference>
<dbReference type="EC" id="2.1.1.148" evidence="1"/>
<evidence type="ECO:0000256" key="1">
    <source>
        <dbReference type="HAMAP-Rule" id="MF_01408"/>
    </source>
</evidence>
<keyword evidence="1" id="KW-0274">FAD</keyword>
<feature type="active site" description="Involved in ionization of N3 of dUMP, leading to its activation" evidence="1">
    <location>
        <position position="179"/>
    </location>
</feature>
<evidence type="ECO:0000313" key="3">
    <source>
        <dbReference type="Proteomes" id="UP000231388"/>
    </source>
</evidence>
<comment type="similarity">
    <text evidence="1">Belongs to the thymidylate synthase ThyX family.</text>
</comment>
<dbReference type="Proteomes" id="UP000231388">
    <property type="component" value="Unassembled WGS sequence"/>
</dbReference>
<dbReference type="GO" id="GO:0006231">
    <property type="term" value="P:dTMP biosynthetic process"/>
    <property type="evidence" value="ECO:0007669"/>
    <property type="project" value="UniProtKB-UniRule"/>
</dbReference>
<dbReference type="GO" id="GO:0070402">
    <property type="term" value="F:NADPH binding"/>
    <property type="evidence" value="ECO:0007669"/>
    <property type="project" value="TreeGrafter"/>
</dbReference>
<dbReference type="GO" id="GO:0006235">
    <property type="term" value="P:dTTP biosynthetic process"/>
    <property type="evidence" value="ECO:0007669"/>
    <property type="project" value="UniProtKB-UniRule"/>
</dbReference>
<dbReference type="AlphaFoldDB" id="A0A2G9XC64"/>
<evidence type="ECO:0000313" key="2">
    <source>
        <dbReference type="EMBL" id="PIP04559.1"/>
    </source>
</evidence>
<comment type="pathway">
    <text evidence="1">Pyrimidine metabolism; dTTP biosynthesis.</text>
</comment>
<dbReference type="PANTHER" id="PTHR34934">
    <property type="entry name" value="FLAVIN-DEPENDENT THYMIDYLATE SYNTHASE"/>
    <property type="match status" value="1"/>
</dbReference>
<comment type="catalytic activity">
    <reaction evidence="1">
        <text>dUMP + (6R)-5,10-methylene-5,6,7,8-tetrahydrofolate + NADPH + H(+) = dTMP + (6S)-5,6,7,8-tetrahydrofolate + NADP(+)</text>
        <dbReference type="Rhea" id="RHEA:29043"/>
        <dbReference type="ChEBI" id="CHEBI:15378"/>
        <dbReference type="ChEBI" id="CHEBI:15636"/>
        <dbReference type="ChEBI" id="CHEBI:57453"/>
        <dbReference type="ChEBI" id="CHEBI:57783"/>
        <dbReference type="ChEBI" id="CHEBI:58349"/>
        <dbReference type="ChEBI" id="CHEBI:63528"/>
        <dbReference type="ChEBI" id="CHEBI:246422"/>
        <dbReference type="EC" id="2.1.1.148"/>
    </reaction>
</comment>
<keyword evidence="1" id="KW-0808">Transferase</keyword>
<name>A0A2G9XC64_UNCKA</name>
<feature type="binding site" evidence="1">
    <location>
        <begin position="81"/>
        <end position="84"/>
    </location>
    <ligand>
        <name>dUMP</name>
        <dbReference type="ChEBI" id="CHEBI:246422"/>
        <note>ligand shared between dimeric partners</note>
    </ligand>
</feature>
<feature type="binding site" evidence="1">
    <location>
        <position position="174"/>
    </location>
    <ligand>
        <name>FAD</name>
        <dbReference type="ChEBI" id="CHEBI:57692"/>
        <note>ligand shared between neighboring subunits</note>
    </ligand>
</feature>
<organism evidence="2 3">
    <name type="scientific">candidate division WWE3 bacterium CG23_combo_of_CG06-09_8_20_14_all_40_14</name>
    <dbReference type="NCBI Taxonomy" id="1975095"/>
    <lineage>
        <taxon>Bacteria</taxon>
        <taxon>Katanobacteria</taxon>
    </lineage>
</organism>
<feature type="binding site" evidence="1">
    <location>
        <position position="179"/>
    </location>
    <ligand>
        <name>dUMP</name>
        <dbReference type="ChEBI" id="CHEBI:246422"/>
        <note>ligand shared between dimeric partners</note>
    </ligand>
</feature>
<keyword evidence="1" id="KW-0489">Methyltransferase</keyword>